<keyword evidence="1" id="KW-0547">Nucleotide-binding</keyword>
<name>A0A1X4XVB7_9BACT</name>
<dbReference type="GO" id="GO:0140664">
    <property type="term" value="F:ATP-dependent DNA damage sensor activity"/>
    <property type="evidence" value="ECO:0007669"/>
    <property type="project" value="InterPro"/>
</dbReference>
<dbReference type="SMART" id="SM00534">
    <property type="entry name" value="MUTSac"/>
    <property type="match status" value="1"/>
</dbReference>
<evidence type="ECO:0000313" key="6">
    <source>
        <dbReference type="Proteomes" id="UP000194141"/>
    </source>
</evidence>
<evidence type="ECO:0000256" key="2">
    <source>
        <dbReference type="ARBA" id="ARBA00022840"/>
    </source>
</evidence>
<dbReference type="Pfam" id="PF00488">
    <property type="entry name" value="MutS_V"/>
    <property type="match status" value="1"/>
</dbReference>
<evidence type="ECO:0000313" key="5">
    <source>
        <dbReference type="EMBL" id="OSS41472.1"/>
    </source>
</evidence>
<sequence>MFKEKKFDYKESLPQYLEDLVSDLGLDVIFEAASNKDEFTYKVIKTGILLSLKDKEEVIYRQNVLKDCINNKETVKAMYELSIEAIKKEKESLFGIFIKHPDSIVYSSRQVLEDFFDILKKLKNIILESELNFRSQGFQLFFSRIKTKLSDEYLDRVDSILKHLRFEDGISISSKLNMSAKPSFFQIMYPKKEKQSFLKSILKSKSAYTIYIPERDEGGFRALSELKNNSLNKIANILANAVYYLLDFFNQLKVELTFYLACNQLYEKLQEIGISLCFPVIYSQSERVLSFEDLSEPSLALVKKGLVVANRLCVNYKDLVLITGANMGGKTTFLRSIGQACLFSQCGMFVAAKSFEYSLSSGIFTHFKRQEDKTLKSGKFDEELKRLSNIVDFLKPHALVLFNESFSSTNDHEASIIAKYITEGLIEKKIRIFFVTHLWEFASLINKENSNNVMFLKAQRNPDGTRTFKIIESKPQAKSYAEDLFKKIFNKE</sequence>
<dbReference type="Proteomes" id="UP000194141">
    <property type="component" value="Unassembled WGS sequence"/>
</dbReference>
<keyword evidence="3" id="KW-0238">DNA-binding</keyword>
<dbReference type="GO" id="GO:0005524">
    <property type="term" value="F:ATP binding"/>
    <property type="evidence" value="ECO:0007669"/>
    <property type="project" value="UniProtKB-KW"/>
</dbReference>
<dbReference type="PANTHER" id="PTHR11361:SF34">
    <property type="entry name" value="DNA MISMATCH REPAIR PROTEIN MSH1, MITOCHONDRIAL"/>
    <property type="match status" value="1"/>
</dbReference>
<dbReference type="GO" id="GO:0006298">
    <property type="term" value="P:mismatch repair"/>
    <property type="evidence" value="ECO:0007669"/>
    <property type="project" value="InterPro"/>
</dbReference>
<reference evidence="5 6" key="1">
    <citation type="journal article" date="2017" name="Front. Microbiol.">
        <title>Genome Sequence of Desulfurella amilsii Strain TR1 and Comparative Genomics of Desulfurellaceae Family.</title>
        <authorList>
            <person name="Florentino A.P."/>
            <person name="Stams A.J."/>
            <person name="Sanchez-Andrea I."/>
        </authorList>
    </citation>
    <scope>NUCLEOTIDE SEQUENCE [LARGE SCALE GENOMIC DNA]</scope>
    <source>
        <strain evidence="5 6">TR1</strain>
    </source>
</reference>
<proteinExistence type="predicted"/>
<evidence type="ECO:0000256" key="1">
    <source>
        <dbReference type="ARBA" id="ARBA00022741"/>
    </source>
</evidence>
<dbReference type="GO" id="GO:0030983">
    <property type="term" value="F:mismatched DNA binding"/>
    <property type="evidence" value="ECO:0007669"/>
    <property type="project" value="InterPro"/>
</dbReference>
<comment type="caution">
    <text evidence="5">The sequence shown here is derived from an EMBL/GenBank/DDBJ whole genome shotgun (WGS) entry which is preliminary data.</text>
</comment>
<dbReference type="RefSeq" id="WP_158090525.1">
    <property type="nucleotide sequence ID" value="NZ_MDSU01000018.1"/>
</dbReference>
<dbReference type="GO" id="GO:0005829">
    <property type="term" value="C:cytosol"/>
    <property type="evidence" value="ECO:0007669"/>
    <property type="project" value="TreeGrafter"/>
</dbReference>
<keyword evidence="6" id="KW-1185">Reference proteome</keyword>
<dbReference type="EMBL" id="MDSU01000018">
    <property type="protein sequence ID" value="OSS41472.1"/>
    <property type="molecule type" value="Genomic_DNA"/>
</dbReference>
<dbReference type="InterPro" id="IPR027417">
    <property type="entry name" value="P-loop_NTPase"/>
</dbReference>
<dbReference type="SUPFAM" id="SSF52540">
    <property type="entry name" value="P-loop containing nucleoside triphosphate hydrolases"/>
    <property type="match status" value="1"/>
</dbReference>
<dbReference type="PANTHER" id="PTHR11361">
    <property type="entry name" value="DNA MISMATCH REPAIR PROTEIN MUTS FAMILY MEMBER"/>
    <property type="match status" value="1"/>
</dbReference>
<dbReference type="Gene3D" id="3.40.50.300">
    <property type="entry name" value="P-loop containing nucleotide triphosphate hydrolases"/>
    <property type="match status" value="1"/>
</dbReference>
<dbReference type="AlphaFoldDB" id="A0A1X4XVB7"/>
<feature type="domain" description="DNA mismatch repair proteins mutS family" evidence="4">
    <location>
        <begin position="317"/>
        <end position="490"/>
    </location>
</feature>
<organism evidence="5 6">
    <name type="scientific">Desulfurella amilsii</name>
    <dbReference type="NCBI Taxonomy" id="1562698"/>
    <lineage>
        <taxon>Bacteria</taxon>
        <taxon>Pseudomonadati</taxon>
        <taxon>Campylobacterota</taxon>
        <taxon>Desulfurellia</taxon>
        <taxon>Desulfurellales</taxon>
        <taxon>Desulfurellaceae</taxon>
        <taxon>Desulfurella</taxon>
    </lineage>
</organism>
<dbReference type="STRING" id="1562698.DESAMIL20_1025"/>
<dbReference type="InterPro" id="IPR045076">
    <property type="entry name" value="MutS"/>
</dbReference>
<evidence type="ECO:0000256" key="3">
    <source>
        <dbReference type="ARBA" id="ARBA00023125"/>
    </source>
</evidence>
<dbReference type="OrthoDB" id="9808166at2"/>
<dbReference type="InterPro" id="IPR000432">
    <property type="entry name" value="DNA_mismatch_repair_MutS_C"/>
</dbReference>
<gene>
    <name evidence="5" type="ORF">DESAMIL20_1025</name>
</gene>
<accession>A0A1X4XVB7</accession>
<keyword evidence="2" id="KW-0067">ATP-binding</keyword>
<evidence type="ECO:0000259" key="4">
    <source>
        <dbReference type="SMART" id="SM00534"/>
    </source>
</evidence>
<protein>
    <submittedName>
        <fullName evidence="5">MutS domain protein, family 4</fullName>
    </submittedName>
</protein>